<evidence type="ECO:0000313" key="2">
    <source>
        <dbReference type="Proteomes" id="UP000092021"/>
    </source>
</evidence>
<sequence>MLEGLARAVEDELDALAARDTALAGPKATARILSTLPLLGLGLGMGHGHGPARGAARGWSGDIWP</sequence>
<proteinExistence type="predicted"/>
<comment type="caution">
    <text evidence="1">The sequence shown here is derived from an EMBL/GenBank/DDBJ whole genome shotgun (WGS) entry which is preliminary data.</text>
</comment>
<accession>A0A657IV20</accession>
<name>A0A657IV20_9MICC</name>
<dbReference type="EMBL" id="LWGZ01000400">
    <property type="protein sequence ID" value="OAX62286.1"/>
    <property type="molecule type" value="Genomic_DNA"/>
</dbReference>
<organism evidence="1 2">
    <name type="scientific">Rothia kristinae</name>
    <dbReference type="NCBI Taxonomy" id="37923"/>
    <lineage>
        <taxon>Bacteria</taxon>
        <taxon>Bacillati</taxon>
        <taxon>Actinomycetota</taxon>
        <taxon>Actinomycetes</taxon>
        <taxon>Micrococcales</taxon>
        <taxon>Micrococcaceae</taxon>
        <taxon>Rothia</taxon>
    </lineage>
</organism>
<reference evidence="1 2" key="1">
    <citation type="submission" date="2016-04" db="EMBL/GenBank/DDBJ databases">
        <title>Identification of putative biosynthetic pathways for the production of bioactive secondary metabolites by the marine actinomycete Kocuria kristinae RUTW2-3.</title>
        <authorList>
            <person name="Waterworth S.C."/>
            <person name="Walmsley T.A."/>
            <person name="Matongo T."/>
            <person name="Davies-Coleman M.T."/>
            <person name="Dorrington R.A."/>
        </authorList>
    </citation>
    <scope>NUCLEOTIDE SEQUENCE [LARGE SCALE GENOMIC DNA]</scope>
    <source>
        <strain evidence="1 2">RUTW4-5</strain>
    </source>
</reference>
<gene>
    <name evidence="1" type="ORF">A5N15_04660</name>
</gene>
<evidence type="ECO:0000313" key="1">
    <source>
        <dbReference type="EMBL" id="OAX62286.1"/>
    </source>
</evidence>
<dbReference type="AlphaFoldDB" id="A0A657IV20"/>
<dbReference type="Proteomes" id="UP000092021">
    <property type="component" value="Unassembled WGS sequence"/>
</dbReference>
<protein>
    <submittedName>
        <fullName evidence="1">Uncharacterized protein</fullName>
    </submittedName>
</protein>